<protein>
    <submittedName>
        <fullName evidence="1">Uncharacterized protein</fullName>
    </submittedName>
</protein>
<evidence type="ECO:0000313" key="2">
    <source>
        <dbReference type="Proteomes" id="UP000299102"/>
    </source>
</evidence>
<proteinExistence type="predicted"/>
<comment type="caution">
    <text evidence="1">The sequence shown here is derived from an EMBL/GenBank/DDBJ whole genome shotgun (WGS) entry which is preliminary data.</text>
</comment>
<sequence length="156" mass="17480">MKLITKSASTKIGRRESRGALNPRIASFAEVLLDMRTKSVLNELVSWSNTGGQWSNTDGQWSNTDGQWSNTDGQWSKRFVPPSLIQNDDCPSTSRWFRAMASRSYSPLVVPKEKVLPGPGLASVFFIYILLTRRDTLWEGARGLATSALAVIEYFY</sequence>
<gene>
    <name evidence="1" type="ORF">EVAR_52788_1</name>
</gene>
<reference evidence="1 2" key="1">
    <citation type="journal article" date="2019" name="Commun. Biol.">
        <title>The bagworm genome reveals a unique fibroin gene that provides high tensile strength.</title>
        <authorList>
            <person name="Kono N."/>
            <person name="Nakamura H."/>
            <person name="Ohtoshi R."/>
            <person name="Tomita M."/>
            <person name="Numata K."/>
            <person name="Arakawa K."/>
        </authorList>
    </citation>
    <scope>NUCLEOTIDE SEQUENCE [LARGE SCALE GENOMIC DNA]</scope>
</reference>
<dbReference type="EMBL" id="BGZK01001601">
    <property type="protein sequence ID" value="GBP83044.1"/>
    <property type="molecule type" value="Genomic_DNA"/>
</dbReference>
<dbReference type="Proteomes" id="UP000299102">
    <property type="component" value="Unassembled WGS sequence"/>
</dbReference>
<organism evidence="1 2">
    <name type="scientific">Eumeta variegata</name>
    <name type="common">Bagworm moth</name>
    <name type="synonym">Eumeta japonica</name>
    <dbReference type="NCBI Taxonomy" id="151549"/>
    <lineage>
        <taxon>Eukaryota</taxon>
        <taxon>Metazoa</taxon>
        <taxon>Ecdysozoa</taxon>
        <taxon>Arthropoda</taxon>
        <taxon>Hexapoda</taxon>
        <taxon>Insecta</taxon>
        <taxon>Pterygota</taxon>
        <taxon>Neoptera</taxon>
        <taxon>Endopterygota</taxon>
        <taxon>Lepidoptera</taxon>
        <taxon>Glossata</taxon>
        <taxon>Ditrysia</taxon>
        <taxon>Tineoidea</taxon>
        <taxon>Psychidae</taxon>
        <taxon>Oiketicinae</taxon>
        <taxon>Eumeta</taxon>
    </lineage>
</organism>
<keyword evidence="2" id="KW-1185">Reference proteome</keyword>
<accession>A0A4C1Z7G5</accession>
<dbReference type="AlphaFoldDB" id="A0A4C1Z7G5"/>
<evidence type="ECO:0000313" key="1">
    <source>
        <dbReference type="EMBL" id="GBP83044.1"/>
    </source>
</evidence>
<name>A0A4C1Z7G5_EUMVA</name>